<dbReference type="Pfam" id="PF02136">
    <property type="entry name" value="NTF2"/>
    <property type="match status" value="1"/>
</dbReference>
<dbReference type="SUPFAM" id="SSF54427">
    <property type="entry name" value="NTF2-like"/>
    <property type="match status" value="1"/>
</dbReference>
<protein>
    <recommendedName>
        <fullName evidence="6">NTF2-related export protein</fullName>
    </recommendedName>
</protein>
<dbReference type="InterPro" id="IPR018222">
    <property type="entry name" value="Nuclear_transport_factor_2_euk"/>
</dbReference>
<dbReference type="GO" id="GO:0005694">
    <property type="term" value="C:chromosome"/>
    <property type="evidence" value="ECO:0007669"/>
    <property type="project" value="UniProtKB-ARBA"/>
</dbReference>
<dbReference type="SUPFAM" id="SSF50249">
    <property type="entry name" value="Nucleic acid-binding proteins"/>
    <property type="match status" value="1"/>
</dbReference>
<keyword evidence="10" id="KW-1185">Reference proteome</keyword>
<evidence type="ECO:0000256" key="5">
    <source>
        <dbReference type="ARBA" id="ARBA00023242"/>
    </source>
</evidence>
<dbReference type="Gene3D" id="2.40.50.140">
    <property type="entry name" value="Nucleic acid-binding proteins"/>
    <property type="match status" value="1"/>
</dbReference>
<dbReference type="GO" id="GO:0044818">
    <property type="term" value="P:mitotic G2/M transition checkpoint"/>
    <property type="evidence" value="ECO:0007669"/>
    <property type="project" value="TreeGrafter"/>
</dbReference>
<dbReference type="GO" id="GO:0015031">
    <property type="term" value="P:protein transport"/>
    <property type="evidence" value="ECO:0007669"/>
    <property type="project" value="UniProtKB-KW"/>
</dbReference>
<dbReference type="InterPro" id="IPR012340">
    <property type="entry name" value="NA-bd_OB-fold"/>
</dbReference>
<dbReference type="GO" id="GO:0070876">
    <property type="term" value="C:SOSS complex"/>
    <property type="evidence" value="ECO:0007669"/>
    <property type="project" value="TreeGrafter"/>
</dbReference>
<dbReference type="GO" id="GO:0000724">
    <property type="term" value="P:double-strand break repair via homologous recombination"/>
    <property type="evidence" value="ECO:0007669"/>
    <property type="project" value="TreeGrafter"/>
</dbReference>
<organism evidence="9 10">
    <name type="scientific">Atta colombica</name>
    <dbReference type="NCBI Taxonomy" id="520822"/>
    <lineage>
        <taxon>Eukaryota</taxon>
        <taxon>Metazoa</taxon>
        <taxon>Ecdysozoa</taxon>
        <taxon>Arthropoda</taxon>
        <taxon>Hexapoda</taxon>
        <taxon>Insecta</taxon>
        <taxon>Pterygota</taxon>
        <taxon>Neoptera</taxon>
        <taxon>Endopterygota</taxon>
        <taxon>Hymenoptera</taxon>
        <taxon>Apocrita</taxon>
        <taxon>Aculeata</taxon>
        <taxon>Formicoidea</taxon>
        <taxon>Formicidae</taxon>
        <taxon>Myrmicinae</taxon>
        <taxon>Atta</taxon>
    </lineage>
</organism>
<keyword evidence="3" id="KW-0653">Protein transport</keyword>
<dbReference type="GO" id="GO:0010212">
    <property type="term" value="P:response to ionizing radiation"/>
    <property type="evidence" value="ECO:0007669"/>
    <property type="project" value="TreeGrafter"/>
</dbReference>
<dbReference type="FunFam" id="2.40.50.140:FF:000072">
    <property type="entry name" value="SOSS complex subunit B2"/>
    <property type="match status" value="1"/>
</dbReference>
<feature type="compositionally biased region" description="Low complexity" evidence="7">
    <location>
        <begin position="124"/>
        <end position="148"/>
    </location>
</feature>
<reference evidence="9 10" key="1">
    <citation type="submission" date="2015-09" db="EMBL/GenBank/DDBJ databases">
        <title>Atta colombica WGS genome.</title>
        <authorList>
            <person name="Nygaard S."/>
            <person name="Hu H."/>
            <person name="Boomsma J."/>
            <person name="Zhang G."/>
        </authorList>
    </citation>
    <scope>NUCLEOTIDE SEQUENCE [LARGE SCALE GENOMIC DNA]</scope>
    <source>
        <strain evidence="9">Treedump-2</strain>
        <tissue evidence="9">Whole body</tissue>
    </source>
</reference>
<dbReference type="Gene3D" id="3.10.450.50">
    <property type="match status" value="1"/>
</dbReference>
<feature type="region of interest" description="Disordered" evidence="7">
    <location>
        <begin position="120"/>
        <end position="149"/>
    </location>
</feature>
<dbReference type="PROSITE" id="PS50177">
    <property type="entry name" value="NTF2_DOMAIN"/>
    <property type="match status" value="1"/>
</dbReference>
<dbReference type="Proteomes" id="UP000078540">
    <property type="component" value="Unassembled WGS sequence"/>
</dbReference>
<keyword evidence="4" id="KW-0238">DNA-binding</keyword>
<keyword evidence="2" id="KW-0813">Transport</keyword>
<gene>
    <name evidence="9" type="ORF">ALC53_03645</name>
</gene>
<evidence type="ECO:0000256" key="4">
    <source>
        <dbReference type="ARBA" id="ARBA00023125"/>
    </source>
</evidence>
<sequence>MEYVQIKDIRAGQKNINVVFIVLEVSHPTITKENREVRTFKVADSTACMNVSIWDEPGQLLMPGDIVRLTKGYASVWRQCLTLYSGKNGDIQKIGEFCMVINEQVNMSEPNPMLVQQLVNRDQSGSGPPSSNINNSITNNGNANSISGQSGRQPLLISRMYMDTATLIWNGNGVTGKETIQKFWTDLPPSEHTVHTLDAQPITGPEVANQLTFLVKIGGQVKYDEKNSKSFNQTFLITAIGDKWKIVSDCFRAQELLDNNTS</sequence>
<evidence type="ECO:0000256" key="3">
    <source>
        <dbReference type="ARBA" id="ARBA00022927"/>
    </source>
</evidence>
<evidence type="ECO:0000313" key="10">
    <source>
        <dbReference type="Proteomes" id="UP000078540"/>
    </source>
</evidence>
<proteinExistence type="predicted"/>
<dbReference type="FunFam" id="3.10.450.50:FF:000006">
    <property type="entry name" value="NTF2-related export protein 2 isoform 1"/>
    <property type="match status" value="1"/>
</dbReference>
<accession>A0A195BM99</accession>
<evidence type="ECO:0000313" key="9">
    <source>
        <dbReference type="EMBL" id="KYM87028.1"/>
    </source>
</evidence>
<dbReference type="AlphaFoldDB" id="A0A195BM99"/>
<comment type="subcellular location">
    <subcellularLocation>
        <location evidence="1">Nucleus</location>
    </subcellularLocation>
</comment>
<evidence type="ECO:0000256" key="6">
    <source>
        <dbReference type="ARBA" id="ARBA00070836"/>
    </source>
</evidence>
<evidence type="ECO:0000259" key="8">
    <source>
        <dbReference type="PROSITE" id="PS50177"/>
    </source>
</evidence>
<evidence type="ECO:0000256" key="2">
    <source>
        <dbReference type="ARBA" id="ARBA00022448"/>
    </source>
</evidence>
<dbReference type="PANTHER" id="PTHR13356">
    <property type="entry name" value="OB FOLD NUCLEIC ACID BINDING PROTEIN-RELATED"/>
    <property type="match status" value="1"/>
</dbReference>
<dbReference type="PANTHER" id="PTHR13356:SF0">
    <property type="entry name" value="SOSS COMPLEX SUBUNIT B HOMOLOG"/>
    <property type="match status" value="1"/>
</dbReference>
<dbReference type="GO" id="GO:0003677">
    <property type="term" value="F:DNA binding"/>
    <property type="evidence" value="ECO:0007669"/>
    <property type="project" value="UniProtKB-KW"/>
</dbReference>
<feature type="domain" description="NTF2" evidence="8">
    <location>
        <begin position="157"/>
        <end position="253"/>
    </location>
</feature>
<dbReference type="InterPro" id="IPR032710">
    <property type="entry name" value="NTF2-like_dom_sf"/>
</dbReference>
<keyword evidence="5" id="KW-0539">Nucleus</keyword>
<dbReference type="InterPro" id="IPR051231">
    <property type="entry name" value="SOSS-B"/>
</dbReference>
<dbReference type="CDD" id="cd04491">
    <property type="entry name" value="SoSSB_OBF"/>
    <property type="match status" value="1"/>
</dbReference>
<dbReference type="STRING" id="520822.A0A195BM99"/>
<dbReference type="CDD" id="cd00780">
    <property type="entry name" value="NTF2"/>
    <property type="match status" value="1"/>
</dbReference>
<dbReference type="InterPro" id="IPR002075">
    <property type="entry name" value="NTF2_dom"/>
</dbReference>
<evidence type="ECO:0000256" key="7">
    <source>
        <dbReference type="SAM" id="MobiDB-lite"/>
    </source>
</evidence>
<dbReference type="EMBL" id="KQ976435">
    <property type="protein sequence ID" value="KYM87028.1"/>
    <property type="molecule type" value="Genomic_DNA"/>
</dbReference>
<evidence type="ECO:0000256" key="1">
    <source>
        <dbReference type="ARBA" id="ARBA00004123"/>
    </source>
</evidence>
<name>A0A195BM99_9HYME</name>